<accession>A0A9W6Q449</accession>
<comment type="caution">
    <text evidence="1">The sequence shown here is derived from an EMBL/GenBank/DDBJ whole genome shotgun (WGS) entry which is preliminary data.</text>
</comment>
<reference evidence="1" key="1">
    <citation type="submission" date="2023-02" db="EMBL/GenBank/DDBJ databases">
        <title>Kitasatospora phosalacinea NBRC 14627.</title>
        <authorList>
            <person name="Ichikawa N."/>
            <person name="Sato H."/>
            <person name="Tonouchi N."/>
        </authorList>
    </citation>
    <scope>NUCLEOTIDE SEQUENCE</scope>
    <source>
        <strain evidence="1">NBRC 14627</strain>
    </source>
</reference>
<organism evidence="1 2">
    <name type="scientific">Kitasatospora phosalacinea</name>
    <dbReference type="NCBI Taxonomy" id="2065"/>
    <lineage>
        <taxon>Bacteria</taxon>
        <taxon>Bacillati</taxon>
        <taxon>Actinomycetota</taxon>
        <taxon>Actinomycetes</taxon>
        <taxon>Kitasatosporales</taxon>
        <taxon>Streptomycetaceae</taxon>
        <taxon>Kitasatospora</taxon>
    </lineage>
</organism>
<dbReference type="AlphaFoldDB" id="A0A9W6Q449"/>
<protein>
    <submittedName>
        <fullName evidence="1">Uncharacterized protein</fullName>
    </submittedName>
</protein>
<dbReference type="Proteomes" id="UP001165041">
    <property type="component" value="Unassembled WGS sequence"/>
</dbReference>
<evidence type="ECO:0000313" key="1">
    <source>
        <dbReference type="EMBL" id="GLW68244.1"/>
    </source>
</evidence>
<gene>
    <name evidence="1" type="ORF">Kpho02_05430</name>
</gene>
<sequence length="63" mass="7071">MLRAIDTDAANVAPVRLFTYDSSQSTRARNSGLRVEKLALPAEGESRPKSRYCRRVEAGWSCR</sequence>
<dbReference type="EMBL" id="BSSA01000001">
    <property type="protein sequence ID" value="GLW68244.1"/>
    <property type="molecule type" value="Genomic_DNA"/>
</dbReference>
<proteinExistence type="predicted"/>
<name>A0A9W6Q449_9ACTN</name>
<evidence type="ECO:0000313" key="2">
    <source>
        <dbReference type="Proteomes" id="UP001165041"/>
    </source>
</evidence>